<evidence type="ECO:0000313" key="14">
    <source>
        <dbReference type="Proteomes" id="UP000239895"/>
    </source>
</evidence>
<comment type="similarity">
    <text evidence="4">Belongs to the NAD(P)-dependent epimerase/dehydratase family.</text>
</comment>
<dbReference type="InterPro" id="IPR005886">
    <property type="entry name" value="UDP_G4E"/>
</dbReference>
<dbReference type="PANTHER" id="PTHR43725:SF47">
    <property type="entry name" value="UDP-GLUCOSE 4-EPIMERASE"/>
    <property type="match status" value="1"/>
</dbReference>
<keyword evidence="8" id="KW-0299">Galactose metabolism</keyword>
<name>A0ABX5EHT6_9MICO</name>
<comment type="caution">
    <text evidence="13">The sequence shown here is derived from an EMBL/GenBank/DDBJ whole genome shotgun (WGS) entry which is preliminary data.</text>
</comment>
<feature type="domain" description="NAD-dependent epimerase/dehydratase" evidence="12">
    <location>
        <begin position="3"/>
        <end position="264"/>
    </location>
</feature>
<dbReference type="Gene3D" id="3.40.50.720">
    <property type="entry name" value="NAD(P)-binding Rossmann-like Domain"/>
    <property type="match status" value="1"/>
</dbReference>
<dbReference type="Pfam" id="PF01370">
    <property type="entry name" value="Epimerase"/>
    <property type="match status" value="1"/>
</dbReference>
<evidence type="ECO:0000256" key="2">
    <source>
        <dbReference type="ARBA" id="ARBA00001911"/>
    </source>
</evidence>
<comment type="pathway">
    <text evidence="3">Carbohydrate metabolism; galactose metabolism.</text>
</comment>
<evidence type="ECO:0000256" key="5">
    <source>
        <dbReference type="ARBA" id="ARBA00013189"/>
    </source>
</evidence>
<keyword evidence="8" id="KW-0119">Carbohydrate metabolism</keyword>
<dbReference type="NCBIfam" id="TIGR01179">
    <property type="entry name" value="galE"/>
    <property type="match status" value="1"/>
</dbReference>
<evidence type="ECO:0000256" key="7">
    <source>
        <dbReference type="ARBA" id="ARBA00023027"/>
    </source>
</evidence>
<organism evidence="13 14">
    <name type="scientific">Isoptericola halotolerans</name>
    <dbReference type="NCBI Taxonomy" id="300560"/>
    <lineage>
        <taxon>Bacteria</taxon>
        <taxon>Bacillati</taxon>
        <taxon>Actinomycetota</taxon>
        <taxon>Actinomycetes</taxon>
        <taxon>Micrococcales</taxon>
        <taxon>Promicromonosporaceae</taxon>
        <taxon>Isoptericola</taxon>
    </lineage>
</organism>
<gene>
    <name evidence="13" type="ORF">BCL65_101118</name>
</gene>
<evidence type="ECO:0000256" key="4">
    <source>
        <dbReference type="ARBA" id="ARBA00007637"/>
    </source>
</evidence>
<dbReference type="Proteomes" id="UP000239895">
    <property type="component" value="Unassembled WGS sequence"/>
</dbReference>
<protein>
    <recommendedName>
        <fullName evidence="6">UDP-glucose 4-epimerase</fullName>
        <ecNumber evidence="5">5.1.3.2</ecNumber>
    </recommendedName>
    <alternativeName>
        <fullName evidence="11">Galactowaldenase</fullName>
    </alternativeName>
    <alternativeName>
        <fullName evidence="10">UDP-galactose 4-epimerase</fullName>
    </alternativeName>
</protein>
<dbReference type="Gene3D" id="3.90.25.10">
    <property type="entry name" value="UDP-galactose 4-epimerase, domain 1"/>
    <property type="match status" value="1"/>
</dbReference>
<dbReference type="RefSeq" id="WP_106264224.1">
    <property type="nucleotide sequence ID" value="NZ_PVTX01000001.1"/>
</dbReference>
<evidence type="ECO:0000313" key="13">
    <source>
        <dbReference type="EMBL" id="PRZ09980.1"/>
    </source>
</evidence>
<keyword evidence="7" id="KW-0520">NAD</keyword>
<accession>A0ABX5EHT6</accession>
<comment type="catalytic activity">
    <reaction evidence="1">
        <text>UDP-alpha-D-glucose = UDP-alpha-D-galactose</text>
        <dbReference type="Rhea" id="RHEA:22168"/>
        <dbReference type="ChEBI" id="CHEBI:58885"/>
        <dbReference type="ChEBI" id="CHEBI:66914"/>
        <dbReference type="EC" id="5.1.3.2"/>
    </reaction>
</comment>
<dbReference type="EMBL" id="PVTX01000001">
    <property type="protein sequence ID" value="PRZ09980.1"/>
    <property type="molecule type" value="Genomic_DNA"/>
</dbReference>
<evidence type="ECO:0000256" key="8">
    <source>
        <dbReference type="ARBA" id="ARBA00023144"/>
    </source>
</evidence>
<evidence type="ECO:0000259" key="12">
    <source>
        <dbReference type="Pfam" id="PF01370"/>
    </source>
</evidence>
<evidence type="ECO:0000256" key="10">
    <source>
        <dbReference type="ARBA" id="ARBA00031367"/>
    </source>
</evidence>
<evidence type="ECO:0000256" key="3">
    <source>
        <dbReference type="ARBA" id="ARBA00004947"/>
    </source>
</evidence>
<dbReference type="EC" id="5.1.3.2" evidence="5"/>
<keyword evidence="14" id="KW-1185">Reference proteome</keyword>
<proteinExistence type="inferred from homology"/>
<dbReference type="SUPFAM" id="SSF51735">
    <property type="entry name" value="NAD(P)-binding Rossmann-fold domains"/>
    <property type="match status" value="1"/>
</dbReference>
<evidence type="ECO:0000256" key="9">
    <source>
        <dbReference type="ARBA" id="ARBA00023235"/>
    </source>
</evidence>
<evidence type="ECO:0000256" key="11">
    <source>
        <dbReference type="ARBA" id="ARBA00033067"/>
    </source>
</evidence>
<reference evidence="13 14" key="1">
    <citation type="submission" date="2018-03" db="EMBL/GenBank/DDBJ databases">
        <title>Comparative analysis of microorganisms from saline springs in Andes Mountain Range, Colombia.</title>
        <authorList>
            <person name="Rubin E."/>
        </authorList>
    </citation>
    <scope>NUCLEOTIDE SEQUENCE [LARGE SCALE GENOMIC DNA]</scope>
    <source>
        <strain evidence="13 14">CG 23</strain>
    </source>
</reference>
<evidence type="ECO:0000256" key="1">
    <source>
        <dbReference type="ARBA" id="ARBA00000083"/>
    </source>
</evidence>
<dbReference type="InterPro" id="IPR036291">
    <property type="entry name" value="NAD(P)-bd_dom_sf"/>
</dbReference>
<dbReference type="PANTHER" id="PTHR43725">
    <property type="entry name" value="UDP-GLUCOSE 4-EPIMERASE"/>
    <property type="match status" value="1"/>
</dbReference>
<keyword evidence="9" id="KW-0413">Isomerase</keyword>
<sequence>MRVLVTGGAGYLGSHVVLALVQAGHQVDVVDDFSRGTPASLARGEALSRRRVRTHAADVADIDSMERIFAGAAVDAVVHLAGLRSASECVDRPLDAYETNLTTTFTLLRCMTWYGVDRLVLSSSAAVYGDATAHGTAGSPDGGTRFAEDAPLAPASPLGRTMVTNEQLLQDVTRAGAALRVAVLRCFNTVGADPSGRIGEDRNGAPSSLLTRLGEVALGLRGHVEVHGGDHPTPDGTALRDYVHVSDVAAGHVAALAALDRPGEDAVRTWNLGTGHGSSVREVLRTFEQVTGREVSSRVLPAPAGTIASSVADVTRSAADLGWTARRDLAEICRDHWRWQREHPRGYPSTLVPETPWRGGVGHRLRLVPPLSTAVSR</sequence>
<dbReference type="InterPro" id="IPR001509">
    <property type="entry name" value="Epimerase_deHydtase"/>
</dbReference>
<evidence type="ECO:0000256" key="6">
    <source>
        <dbReference type="ARBA" id="ARBA00018569"/>
    </source>
</evidence>
<comment type="cofactor">
    <cofactor evidence="2">
        <name>NAD(+)</name>
        <dbReference type="ChEBI" id="CHEBI:57540"/>
    </cofactor>
</comment>